<feature type="transmembrane region" description="Helical" evidence="2">
    <location>
        <begin position="36"/>
        <end position="54"/>
    </location>
</feature>
<evidence type="ECO:0000313" key="4">
    <source>
        <dbReference type="Proteomes" id="UP001625389"/>
    </source>
</evidence>
<sequence>MVSMLFFIGLVGLIVTIVGMVKVIKKDPDKKKTKWFILIGIVLFILGITGAKLLSEPPEVNTSKSSSVIDKNGTASLVVTTDKAAQVKIKDVDASAYDTDYKPADSQGVLRLTVDHSGKYKVIVKNKYDSATKTINIKTSPYEQAPRKVEQLFKGNSKNKLIPGTTMNDINDVKADISDLSKGKVKTWCLKYLNRAKKLQPALAKKEAAAAQKQEKAESESVEKAASESKAESESIAKIVSESSVKQAAADSSSTASSIAASQSNVAAAAIESSAPTDQTQQIVYIAPTSGTKYHFDPNCRGLRNANGNIQSMSLSDAESRNYTKCGFE</sequence>
<comment type="caution">
    <text evidence="3">The sequence shown here is derived from an EMBL/GenBank/DDBJ whole genome shotgun (WGS) entry which is preliminary data.</text>
</comment>
<evidence type="ECO:0000256" key="1">
    <source>
        <dbReference type="SAM" id="MobiDB-lite"/>
    </source>
</evidence>
<keyword evidence="2" id="KW-0472">Membrane</keyword>
<feature type="transmembrane region" description="Helical" evidence="2">
    <location>
        <begin position="6"/>
        <end position="24"/>
    </location>
</feature>
<protein>
    <submittedName>
        <fullName evidence="3">Uncharacterized protein</fullName>
    </submittedName>
</protein>
<evidence type="ECO:0000313" key="3">
    <source>
        <dbReference type="EMBL" id="MFL2029630.1"/>
    </source>
</evidence>
<feature type="region of interest" description="Disordered" evidence="1">
    <location>
        <begin position="210"/>
        <end position="233"/>
    </location>
</feature>
<name>A0ABW8UFR5_9LACO</name>
<organism evidence="3 4">
    <name type="scientific">Loigolactobacillus zhaoyuanensis</name>
    <dbReference type="NCBI Taxonomy" id="2486017"/>
    <lineage>
        <taxon>Bacteria</taxon>
        <taxon>Bacillati</taxon>
        <taxon>Bacillota</taxon>
        <taxon>Bacilli</taxon>
        <taxon>Lactobacillales</taxon>
        <taxon>Lactobacillaceae</taxon>
        <taxon>Loigolactobacillus</taxon>
    </lineage>
</organism>
<keyword evidence="2" id="KW-1133">Transmembrane helix</keyword>
<accession>A0ABW8UFR5</accession>
<dbReference type="Proteomes" id="UP001625389">
    <property type="component" value="Unassembled WGS sequence"/>
</dbReference>
<gene>
    <name evidence="3" type="ORF">ACEN34_08370</name>
</gene>
<dbReference type="RefSeq" id="WP_125550986.1">
    <property type="nucleotide sequence ID" value="NZ_JBGQPK010000032.1"/>
</dbReference>
<reference evidence="3 4" key="1">
    <citation type="submission" date="2024-08" db="EMBL/GenBank/DDBJ databases">
        <authorList>
            <person name="Arias E."/>
        </authorList>
    </citation>
    <scope>NUCLEOTIDE SEQUENCE [LARGE SCALE GENOMIC DNA]</scope>
    <source>
        <strain evidence="3 4">FAM 25317</strain>
    </source>
</reference>
<evidence type="ECO:0000256" key="2">
    <source>
        <dbReference type="SAM" id="Phobius"/>
    </source>
</evidence>
<proteinExistence type="predicted"/>
<dbReference type="EMBL" id="JBGQPK010000032">
    <property type="protein sequence ID" value="MFL2029630.1"/>
    <property type="molecule type" value="Genomic_DNA"/>
</dbReference>
<keyword evidence="2" id="KW-0812">Transmembrane</keyword>
<keyword evidence="4" id="KW-1185">Reference proteome</keyword>